<keyword evidence="3" id="KW-0378">Hydrolase</keyword>
<dbReference type="GO" id="GO:0008233">
    <property type="term" value="F:peptidase activity"/>
    <property type="evidence" value="ECO:0007669"/>
    <property type="project" value="UniProtKB-KW"/>
</dbReference>
<keyword evidence="4" id="KW-1185">Reference proteome</keyword>
<dbReference type="RefSeq" id="WP_327599220.1">
    <property type="nucleotide sequence ID" value="NZ_JAYXHS010000002.1"/>
</dbReference>
<dbReference type="InterPro" id="IPR025748">
    <property type="entry name" value="PrcB_C_dom"/>
</dbReference>
<dbReference type="EMBL" id="JAYXHS010000002">
    <property type="protein sequence ID" value="MEC5386248.1"/>
    <property type="molecule type" value="Genomic_DNA"/>
</dbReference>
<dbReference type="Proteomes" id="UP001331561">
    <property type="component" value="Unassembled WGS sequence"/>
</dbReference>
<protein>
    <submittedName>
        <fullName evidence="3">Protease complex subunit PrcB family protein</fullName>
    </submittedName>
</protein>
<comment type="caution">
    <text evidence="3">The sequence shown here is derived from an EMBL/GenBank/DDBJ whole genome shotgun (WGS) entry which is preliminary data.</text>
</comment>
<feature type="domain" description="PrcB C-terminal" evidence="2">
    <location>
        <begin position="83"/>
        <end position="140"/>
    </location>
</feature>
<evidence type="ECO:0000313" key="3">
    <source>
        <dbReference type="EMBL" id="MEC5386248.1"/>
    </source>
</evidence>
<feature type="chain" id="PRO_5046433908" evidence="1">
    <location>
        <begin position="24"/>
        <end position="178"/>
    </location>
</feature>
<dbReference type="Pfam" id="PF14343">
    <property type="entry name" value="PrcB_C"/>
    <property type="match status" value="1"/>
</dbReference>
<keyword evidence="3" id="KW-0645">Protease</keyword>
<organism evidence="3 4">
    <name type="scientific">Uliginosibacterium silvisoli</name>
    <dbReference type="NCBI Taxonomy" id="3114758"/>
    <lineage>
        <taxon>Bacteria</taxon>
        <taxon>Pseudomonadati</taxon>
        <taxon>Pseudomonadota</taxon>
        <taxon>Betaproteobacteria</taxon>
        <taxon>Rhodocyclales</taxon>
        <taxon>Zoogloeaceae</taxon>
        <taxon>Uliginosibacterium</taxon>
    </lineage>
</organism>
<feature type="signal peptide" evidence="1">
    <location>
        <begin position="1"/>
        <end position="23"/>
    </location>
</feature>
<accession>A0ABU6K5D4</accession>
<sequence>MMRNAGRLAVVLGLALLATVANANAFAPAPTWPILKTVSQVRCSWLTREPAARIFANESEWQGALAGQSNPFAAPPDWKRQRVIALTLGARPTPGYSIELDSDAFALKKDTLSLDFHERVPAPGEMLQQVMTQPCVFILVEQGNWREVVLRNTQSGAELRATPATPFVKTNHRTSRRF</sequence>
<gene>
    <name evidence="3" type="ORF">VVD49_10970</name>
</gene>
<proteinExistence type="predicted"/>
<evidence type="ECO:0000259" key="2">
    <source>
        <dbReference type="Pfam" id="PF14343"/>
    </source>
</evidence>
<name>A0ABU6K5D4_9RHOO</name>
<evidence type="ECO:0000313" key="4">
    <source>
        <dbReference type="Proteomes" id="UP001331561"/>
    </source>
</evidence>
<dbReference type="GO" id="GO:0006508">
    <property type="term" value="P:proteolysis"/>
    <property type="evidence" value="ECO:0007669"/>
    <property type="project" value="UniProtKB-KW"/>
</dbReference>
<reference evidence="3 4" key="1">
    <citation type="submission" date="2024-01" db="EMBL/GenBank/DDBJ databases">
        <title>Uliginosibacterium soil sp. nov.</title>
        <authorList>
            <person name="Lv Y."/>
        </authorList>
    </citation>
    <scope>NUCLEOTIDE SEQUENCE [LARGE SCALE GENOMIC DNA]</scope>
    <source>
        <strain evidence="3 4">H3</strain>
    </source>
</reference>
<evidence type="ECO:0000256" key="1">
    <source>
        <dbReference type="SAM" id="SignalP"/>
    </source>
</evidence>
<keyword evidence="1" id="KW-0732">Signal</keyword>